<feature type="active site" description="Proton donor/acceptor" evidence="1">
    <location>
        <position position="125"/>
    </location>
</feature>
<dbReference type="STRING" id="554055.A0A2P6V6V5"/>
<protein>
    <submittedName>
        <fullName evidence="4">Phosphoglycerate mutase</fullName>
    </submittedName>
</protein>
<dbReference type="PANTHER" id="PTHR46192">
    <property type="entry name" value="BROAD-RANGE ACID PHOSPHATASE DET1"/>
    <property type="match status" value="1"/>
</dbReference>
<feature type="binding site" evidence="2">
    <location>
        <begin position="33"/>
        <end position="40"/>
    </location>
    <ligand>
        <name>substrate</name>
    </ligand>
</feature>
<evidence type="ECO:0000256" key="3">
    <source>
        <dbReference type="SAM" id="MobiDB-lite"/>
    </source>
</evidence>
<dbReference type="InterPro" id="IPR013078">
    <property type="entry name" value="His_Pase_superF_clade-1"/>
</dbReference>
<organism evidence="4 5">
    <name type="scientific">Micractinium conductrix</name>
    <dbReference type="NCBI Taxonomy" id="554055"/>
    <lineage>
        <taxon>Eukaryota</taxon>
        <taxon>Viridiplantae</taxon>
        <taxon>Chlorophyta</taxon>
        <taxon>core chlorophytes</taxon>
        <taxon>Trebouxiophyceae</taxon>
        <taxon>Chlorellales</taxon>
        <taxon>Chlorellaceae</taxon>
        <taxon>Chlorella clade</taxon>
        <taxon>Micractinium</taxon>
    </lineage>
</organism>
<sequence length="310" mass="34871">MLRPMQAYYGDPNKRDGGQRDLRLLPRRIVLVRHAQSKGNVDPFQYTYVPDPSVPLTSKGWEQAIAAGEQLRAVLAQDAPPGSHPLRAFFYTSPYLRCKQTTEGLLQAFRSEEVLGVQEEVQLREQDFGNFQDAEGKKRKKLECLRYGRFFYRFPHGESGADVYDRMTIFEDHLVRDMDAGRYGENCSLVLVTHGLAARIFLHRWLHWTVEQFLAVWNPGNAEPIVLERVPDSELAPHAVLRMHTKALYRLTPDSKARLTGCTDDMCSTSWTSRGLHFGSMVQCVLGGGEDGDPQADGASQEGAGEPCEG</sequence>
<feature type="active site" description="Tele-phosphohistidine intermediate" evidence="1">
    <location>
        <position position="34"/>
    </location>
</feature>
<dbReference type="InterPro" id="IPR052765">
    <property type="entry name" value="PGM-Related"/>
</dbReference>
<comment type="caution">
    <text evidence="4">The sequence shown here is derived from an EMBL/GenBank/DDBJ whole genome shotgun (WGS) entry which is preliminary data.</text>
</comment>
<keyword evidence="5" id="KW-1185">Reference proteome</keyword>
<accession>A0A2P6V6V5</accession>
<dbReference type="SMART" id="SM00855">
    <property type="entry name" value="PGAM"/>
    <property type="match status" value="1"/>
</dbReference>
<dbReference type="AlphaFoldDB" id="A0A2P6V6V5"/>
<dbReference type="InterPro" id="IPR029033">
    <property type="entry name" value="His_PPase_superfam"/>
</dbReference>
<dbReference type="Pfam" id="PF00300">
    <property type="entry name" value="His_Phos_1"/>
    <property type="match status" value="1"/>
</dbReference>
<feature type="region of interest" description="Disordered" evidence="3">
    <location>
        <begin position="289"/>
        <end position="310"/>
    </location>
</feature>
<dbReference type="CDD" id="cd07067">
    <property type="entry name" value="HP_PGM_like"/>
    <property type="match status" value="1"/>
</dbReference>
<dbReference type="SUPFAM" id="SSF53254">
    <property type="entry name" value="Phosphoglycerate mutase-like"/>
    <property type="match status" value="1"/>
</dbReference>
<reference evidence="4 5" key="1">
    <citation type="journal article" date="2018" name="Plant J.">
        <title>Genome sequences of Chlorella sorokiniana UTEX 1602 and Micractinium conductrix SAG 241.80: implications to maltose excretion by a green alga.</title>
        <authorList>
            <person name="Arriola M.B."/>
            <person name="Velmurugan N."/>
            <person name="Zhang Y."/>
            <person name="Plunkett M.H."/>
            <person name="Hondzo H."/>
            <person name="Barney B.M."/>
        </authorList>
    </citation>
    <scope>NUCLEOTIDE SEQUENCE [LARGE SCALE GENOMIC DNA]</scope>
    <source>
        <strain evidence="4 5">SAG 241.80</strain>
    </source>
</reference>
<dbReference type="OrthoDB" id="10261749at2759"/>
<dbReference type="Gene3D" id="3.40.50.1240">
    <property type="entry name" value="Phosphoglycerate mutase-like"/>
    <property type="match status" value="1"/>
</dbReference>
<dbReference type="EMBL" id="LHPF02000024">
    <property type="protein sequence ID" value="PSC69817.1"/>
    <property type="molecule type" value="Genomic_DNA"/>
</dbReference>
<gene>
    <name evidence="4" type="ORF">C2E20_6766</name>
</gene>
<evidence type="ECO:0000256" key="1">
    <source>
        <dbReference type="PIRSR" id="PIRSR613078-1"/>
    </source>
</evidence>
<name>A0A2P6V6V5_9CHLO</name>
<evidence type="ECO:0000313" key="5">
    <source>
        <dbReference type="Proteomes" id="UP000239649"/>
    </source>
</evidence>
<evidence type="ECO:0000313" key="4">
    <source>
        <dbReference type="EMBL" id="PSC69817.1"/>
    </source>
</evidence>
<feature type="binding site" evidence="2">
    <location>
        <position position="97"/>
    </location>
    <ligand>
        <name>substrate</name>
    </ligand>
</feature>
<dbReference type="Proteomes" id="UP000239649">
    <property type="component" value="Unassembled WGS sequence"/>
</dbReference>
<proteinExistence type="predicted"/>
<evidence type="ECO:0000256" key="2">
    <source>
        <dbReference type="PIRSR" id="PIRSR613078-2"/>
    </source>
</evidence>